<evidence type="ECO:0000256" key="1">
    <source>
        <dbReference type="SAM" id="Phobius"/>
    </source>
</evidence>
<dbReference type="EMBL" id="CP099432">
    <property type="protein sequence ID" value="USW59733.1"/>
    <property type="molecule type" value="Genomic_DNA"/>
</dbReference>
<evidence type="ECO:0000313" key="2">
    <source>
        <dbReference type="EMBL" id="USW59733.1"/>
    </source>
</evidence>
<keyword evidence="1" id="KW-0472">Membrane</keyword>
<keyword evidence="1" id="KW-1133">Transmembrane helix</keyword>
<dbReference type="Proteomes" id="UP001056384">
    <property type="component" value="Chromosome 15"/>
</dbReference>
<reference evidence="2" key="1">
    <citation type="submission" date="2022-06" db="EMBL/GenBank/DDBJ databases">
        <title>Complete genome sequences of two strains of the flax pathogen Septoria linicola.</title>
        <authorList>
            <person name="Lapalu N."/>
            <person name="Simon A."/>
            <person name="Demenou B."/>
            <person name="Paumier D."/>
            <person name="Guillot M.-P."/>
            <person name="Gout L."/>
            <person name="Valade R."/>
        </authorList>
    </citation>
    <scope>NUCLEOTIDE SEQUENCE</scope>
    <source>
        <strain evidence="2">SE15195</strain>
    </source>
</reference>
<proteinExistence type="predicted"/>
<keyword evidence="3" id="KW-1185">Reference proteome</keyword>
<feature type="transmembrane region" description="Helical" evidence="1">
    <location>
        <begin position="116"/>
        <end position="142"/>
    </location>
</feature>
<gene>
    <name evidence="2" type="ORF">Slin15195_G130520</name>
</gene>
<evidence type="ECO:0000313" key="3">
    <source>
        <dbReference type="Proteomes" id="UP001056384"/>
    </source>
</evidence>
<name>A0A9Q9ESL8_9PEZI</name>
<protein>
    <submittedName>
        <fullName evidence="2">Uncharacterized protein</fullName>
    </submittedName>
</protein>
<dbReference type="AlphaFoldDB" id="A0A9Q9ESL8"/>
<keyword evidence="1" id="KW-0812">Transmembrane</keyword>
<accession>A0A9Q9ESL8</accession>
<organism evidence="2 3">
    <name type="scientific">Septoria linicola</name>
    <dbReference type="NCBI Taxonomy" id="215465"/>
    <lineage>
        <taxon>Eukaryota</taxon>
        <taxon>Fungi</taxon>
        <taxon>Dikarya</taxon>
        <taxon>Ascomycota</taxon>
        <taxon>Pezizomycotina</taxon>
        <taxon>Dothideomycetes</taxon>
        <taxon>Dothideomycetidae</taxon>
        <taxon>Mycosphaerellales</taxon>
        <taxon>Mycosphaerellaceae</taxon>
        <taxon>Septoria</taxon>
    </lineage>
</organism>
<sequence>MQPPGTDVDDTEVKAGSRLRPVFALVRNGLGMALLSDCSSSSGCHHRFFHAMTPARTKKRTPAPKSGGRTTPLTTRATTKARANYFLVAHSAYHISATGLNELAILQSLLELAASAVLSITVIASVSIATVGLLGVLGMGYLELSTGEPSAAFTSIDFRLHIPSHSRLPP</sequence>